<sequence length="51" mass="5746">MATRLLRMNGDYEPLGQLWIPHFIARNPRVASIVGRTIESARTTAASYETI</sequence>
<accession>A0A177E3E6</accession>
<protein>
    <recommendedName>
        <fullName evidence="3">HTH CENPB-type domain-containing protein</fullName>
    </recommendedName>
</protein>
<evidence type="ECO:0000313" key="1">
    <source>
        <dbReference type="EMBL" id="OAG25991.1"/>
    </source>
</evidence>
<dbReference type="Proteomes" id="UP000077248">
    <property type="component" value="Unassembled WGS sequence"/>
</dbReference>
<name>A0A177E3E6_ALTAL</name>
<dbReference type="VEuPathDB" id="FungiDB:CC77DRAFT_1015329"/>
<dbReference type="RefSeq" id="XP_018391412.1">
    <property type="nucleotide sequence ID" value="XM_018523997.1"/>
</dbReference>
<dbReference type="EMBL" id="KV441469">
    <property type="protein sequence ID" value="OAG25991.1"/>
    <property type="molecule type" value="Genomic_DNA"/>
</dbReference>
<dbReference type="KEGG" id="aalt:CC77DRAFT_1015329"/>
<evidence type="ECO:0000313" key="2">
    <source>
        <dbReference type="Proteomes" id="UP000077248"/>
    </source>
</evidence>
<reference evidence="1 2" key="1">
    <citation type="submission" date="2016-05" db="EMBL/GenBank/DDBJ databases">
        <title>Comparative analysis of secretome profiles of manganese(II)-oxidizing ascomycete fungi.</title>
        <authorList>
            <consortium name="DOE Joint Genome Institute"/>
            <person name="Zeiner C.A."/>
            <person name="Purvine S.O."/>
            <person name="Zink E.M."/>
            <person name="Wu S."/>
            <person name="Pasa-Tolic L."/>
            <person name="Chaput D.L."/>
            <person name="Haridas S."/>
            <person name="Grigoriev I.V."/>
            <person name="Santelli C.M."/>
            <person name="Hansel C.M."/>
        </authorList>
    </citation>
    <scope>NUCLEOTIDE SEQUENCE [LARGE SCALE GENOMIC DNA]</scope>
    <source>
        <strain evidence="1 2">SRC1lrK2f</strain>
    </source>
</reference>
<proteinExistence type="predicted"/>
<dbReference type="GeneID" id="29109591"/>
<keyword evidence="2" id="KW-1185">Reference proteome</keyword>
<evidence type="ECO:0008006" key="3">
    <source>
        <dbReference type="Google" id="ProtNLM"/>
    </source>
</evidence>
<dbReference type="AlphaFoldDB" id="A0A177E3E6"/>
<organism evidence="1 2">
    <name type="scientific">Alternaria alternata</name>
    <name type="common">Alternaria rot fungus</name>
    <name type="synonym">Torula alternata</name>
    <dbReference type="NCBI Taxonomy" id="5599"/>
    <lineage>
        <taxon>Eukaryota</taxon>
        <taxon>Fungi</taxon>
        <taxon>Dikarya</taxon>
        <taxon>Ascomycota</taxon>
        <taxon>Pezizomycotina</taxon>
        <taxon>Dothideomycetes</taxon>
        <taxon>Pleosporomycetidae</taxon>
        <taxon>Pleosporales</taxon>
        <taxon>Pleosporineae</taxon>
        <taxon>Pleosporaceae</taxon>
        <taxon>Alternaria</taxon>
        <taxon>Alternaria sect. Alternaria</taxon>
        <taxon>Alternaria alternata complex</taxon>
    </lineage>
</organism>
<gene>
    <name evidence="1" type="ORF">CC77DRAFT_1015329</name>
</gene>